<dbReference type="EC" id="3.1.1.31" evidence="2"/>
<evidence type="ECO:0000259" key="1">
    <source>
        <dbReference type="Pfam" id="PF01182"/>
    </source>
</evidence>
<proteinExistence type="predicted"/>
<gene>
    <name evidence="2" type="ORF">GB927_009250</name>
</gene>
<sequence>MKVMIHNNPEAIGEHLATRILTELRAANAAGRPYVLGCPGGRSPMPVYQALERQLAANPVDCSGLIVAMMDEYLLSGPDGLSPPPASAHYSCRGFGEREIVGRINRALPAALRMPEVNFRMPSLAAPETYDAGLASLGGIDLFLLASGAGDGHIAFNPPGSMRDSRSRIVTLAEQTRRDNLATFPDFHGLDEVPTHGLTIGTGSIANLSKAVAMIVWGEGKREAFRRLSTASGYDPGWPATIAVECRNAELHADAAAGAVP</sequence>
<dbReference type="InterPro" id="IPR037171">
    <property type="entry name" value="NagB/RpiA_transferase-like"/>
</dbReference>
<name>A0ABT1R4W0_9HYPH</name>
<dbReference type="InterPro" id="IPR052960">
    <property type="entry name" value="GlcN6P_deaminase-like"/>
</dbReference>
<dbReference type="PANTHER" id="PTHR42892">
    <property type="entry name" value="GLUCOSAMINE-6-PHOSPHATE DEAMINASE-LIKE PROTEIN BT_0258-RELATED"/>
    <property type="match status" value="1"/>
</dbReference>
<feature type="domain" description="Glucosamine/galactosamine-6-phosphate isomerase" evidence="1">
    <location>
        <begin position="8"/>
        <end position="243"/>
    </location>
</feature>
<dbReference type="SUPFAM" id="SSF100950">
    <property type="entry name" value="NagB/RpiA/CoA transferase-like"/>
    <property type="match status" value="1"/>
</dbReference>
<dbReference type="PANTHER" id="PTHR42892:SF1">
    <property type="entry name" value="GLUCOSAMINE-6-PHOSPHATE ISOMERASE"/>
    <property type="match status" value="1"/>
</dbReference>
<dbReference type="EMBL" id="WHSB02000003">
    <property type="protein sequence ID" value="MCQ4630220.1"/>
    <property type="molecule type" value="Genomic_DNA"/>
</dbReference>
<accession>A0ABT1R4W0</accession>
<reference evidence="2" key="1">
    <citation type="submission" date="2021-07" db="EMBL/GenBank/DDBJ databases">
        <title>Shinella sp. nov., a novel member of the genus Shinella from water.</title>
        <authorList>
            <person name="Deng Y."/>
        </authorList>
    </citation>
    <scope>NUCLEOTIDE SEQUENCE</scope>
    <source>
        <strain evidence="2">CPCC 100929</strain>
    </source>
</reference>
<comment type="caution">
    <text evidence="2">The sequence shown here is derived from an EMBL/GenBank/DDBJ whole genome shotgun (WGS) entry which is preliminary data.</text>
</comment>
<evidence type="ECO:0000313" key="3">
    <source>
        <dbReference type="Proteomes" id="UP000996601"/>
    </source>
</evidence>
<dbReference type="RefSeq" id="WP_256116447.1">
    <property type="nucleotide sequence ID" value="NZ_WHSB02000003.1"/>
</dbReference>
<protein>
    <submittedName>
        <fullName evidence="2">6-phosphogluconolactonase</fullName>
        <ecNumber evidence="2">3.1.1.31</ecNumber>
    </submittedName>
</protein>
<dbReference type="Proteomes" id="UP000996601">
    <property type="component" value="Unassembled WGS sequence"/>
</dbReference>
<keyword evidence="3" id="KW-1185">Reference proteome</keyword>
<organism evidence="2 3">
    <name type="scientific">Shinella lacus</name>
    <dbReference type="NCBI Taxonomy" id="2654216"/>
    <lineage>
        <taxon>Bacteria</taxon>
        <taxon>Pseudomonadati</taxon>
        <taxon>Pseudomonadota</taxon>
        <taxon>Alphaproteobacteria</taxon>
        <taxon>Hyphomicrobiales</taxon>
        <taxon>Rhizobiaceae</taxon>
        <taxon>Shinella</taxon>
    </lineage>
</organism>
<evidence type="ECO:0000313" key="2">
    <source>
        <dbReference type="EMBL" id="MCQ4630220.1"/>
    </source>
</evidence>
<dbReference type="Pfam" id="PF01182">
    <property type="entry name" value="Glucosamine_iso"/>
    <property type="match status" value="1"/>
</dbReference>
<keyword evidence="2" id="KW-0378">Hydrolase</keyword>
<dbReference type="GO" id="GO:0017057">
    <property type="term" value="F:6-phosphogluconolactonase activity"/>
    <property type="evidence" value="ECO:0007669"/>
    <property type="project" value="UniProtKB-EC"/>
</dbReference>
<dbReference type="InterPro" id="IPR006148">
    <property type="entry name" value="Glc/Gal-6P_isomerase"/>
</dbReference>
<dbReference type="Gene3D" id="3.40.50.1360">
    <property type="match status" value="1"/>
</dbReference>